<evidence type="ECO:0000256" key="2">
    <source>
        <dbReference type="SAM" id="MobiDB-lite"/>
    </source>
</evidence>
<feature type="region of interest" description="Disordered" evidence="2">
    <location>
        <begin position="889"/>
        <end position="954"/>
    </location>
</feature>
<feature type="compositionally biased region" description="Low complexity" evidence="2">
    <location>
        <begin position="1148"/>
        <end position="1162"/>
    </location>
</feature>
<gene>
    <name evidence="3" type="ORF">EHS25_006611</name>
</gene>
<comment type="caution">
    <text evidence="3">The sequence shown here is derived from an EMBL/GenBank/DDBJ whole genome shotgun (WGS) entry which is preliminary data.</text>
</comment>
<feature type="compositionally biased region" description="Polar residues" evidence="2">
    <location>
        <begin position="1205"/>
        <end position="1214"/>
    </location>
</feature>
<feature type="region of interest" description="Disordered" evidence="2">
    <location>
        <begin position="1"/>
        <end position="44"/>
    </location>
</feature>
<protein>
    <submittedName>
        <fullName evidence="3">Uncharacterized protein</fullName>
    </submittedName>
</protein>
<dbReference type="EMBL" id="RSCD01000003">
    <property type="protein sequence ID" value="RSH93958.1"/>
    <property type="molecule type" value="Genomic_DNA"/>
</dbReference>
<evidence type="ECO:0000313" key="3">
    <source>
        <dbReference type="EMBL" id="RSH93958.1"/>
    </source>
</evidence>
<feature type="compositionally biased region" description="Low complexity" evidence="2">
    <location>
        <begin position="850"/>
        <end position="864"/>
    </location>
</feature>
<proteinExistence type="predicted"/>
<feature type="compositionally biased region" description="Low complexity" evidence="2">
    <location>
        <begin position="9"/>
        <end position="26"/>
    </location>
</feature>
<feature type="compositionally biased region" description="Low complexity" evidence="2">
    <location>
        <begin position="919"/>
        <end position="930"/>
    </location>
</feature>
<dbReference type="STRING" id="1890683.A0A427YS47"/>
<dbReference type="PANTHER" id="PTHR24216:SF65">
    <property type="entry name" value="PAXILLIN-LIKE PROTEIN 1"/>
    <property type="match status" value="1"/>
</dbReference>
<feature type="region of interest" description="Disordered" evidence="2">
    <location>
        <begin position="498"/>
        <end position="562"/>
    </location>
</feature>
<feature type="compositionally biased region" description="Polar residues" evidence="2">
    <location>
        <begin position="1163"/>
        <end position="1175"/>
    </location>
</feature>
<feature type="compositionally biased region" description="Low complexity" evidence="2">
    <location>
        <begin position="1219"/>
        <end position="1231"/>
    </location>
</feature>
<evidence type="ECO:0000256" key="1">
    <source>
        <dbReference type="SAM" id="Coils"/>
    </source>
</evidence>
<dbReference type="PANTHER" id="PTHR24216">
    <property type="entry name" value="PAXILLIN-RELATED"/>
    <property type="match status" value="1"/>
</dbReference>
<feature type="coiled-coil region" evidence="1">
    <location>
        <begin position="330"/>
        <end position="357"/>
    </location>
</feature>
<feature type="region of interest" description="Disordered" evidence="2">
    <location>
        <begin position="847"/>
        <end position="867"/>
    </location>
</feature>
<keyword evidence="4" id="KW-1185">Reference proteome</keyword>
<dbReference type="Proteomes" id="UP000279259">
    <property type="component" value="Unassembled WGS sequence"/>
</dbReference>
<feature type="compositionally biased region" description="Low complexity" evidence="2">
    <location>
        <begin position="889"/>
        <end position="899"/>
    </location>
</feature>
<evidence type="ECO:0000313" key="4">
    <source>
        <dbReference type="Proteomes" id="UP000279259"/>
    </source>
</evidence>
<name>A0A427YS47_9TREE</name>
<dbReference type="OrthoDB" id="4088568at2759"/>
<reference evidence="3 4" key="1">
    <citation type="submission" date="2018-11" db="EMBL/GenBank/DDBJ databases">
        <title>Genome sequence of Saitozyma podzolica DSM 27192.</title>
        <authorList>
            <person name="Aliyu H."/>
            <person name="Gorte O."/>
            <person name="Ochsenreither K."/>
        </authorList>
    </citation>
    <scope>NUCLEOTIDE SEQUENCE [LARGE SCALE GENOMIC DNA]</scope>
    <source>
        <strain evidence="3 4">DSM 27192</strain>
    </source>
</reference>
<feature type="coiled-coil region" evidence="1">
    <location>
        <begin position="212"/>
        <end position="296"/>
    </location>
</feature>
<sequence>MDDDPSPSPSSSQSSASSSSRFLHSPSLRRPDNDPRPESPSNSTFLRTAATLDGLARQLDSLNTETGDGETEEWRCCCGGSGGVGGCRTVEARNTLEEKLKLSGEIGNALLQRYEALERKYHHEVDKLARQLEVKRVAMTESVARVHNLEKANTTHLQKFAEVTKKNEALEKRYTQALHTQTLTQQSLTHVRAELTSLRATATRQTLALASGAGVEERLADAERRCEEARENGEAEARKARDEARKRKRLEARIAELEGQVKAAALEAEGAREARAKDAQDLLANAKERLAILHSELSETFHAESPAEAPEYQRTLEDLVANNALLKHDASELSHLLAESREEVRSLREEVDDLRSAVGVARRTSPTTLPRHLASELDRAGMRPGHSRTESSPIVGTFAERAGWARMSVSSTRVSPWEHHRKNSGATFTSVTSADGLTAITSPGLGLGSIGEYGGELLREVGALSPPPPGGRESPRAVFRTSPNGGIAYVLNGVPKRASQVMSRPPVRRSFSSSDRPRPGSRAFSSQGVDAIAEWSAAEDDVRAGTEEPSSPGSEYFRAAEASRKRRSLMLARIETMSPKDSGEYSPNASRTLVDVSHQTDLPSPMSDGAVTSSPRAKRVHRRTLMLLSRSRGVQTDPTEENQEAGATVRLPSQAQVDEAPAMASTGTSPLPDERSETSSLHDARAGMMLALVDHLNRVLTRLRSADVPMLNKRLKKQHLPGDVAHLSRSTMRTLHQDIADLRHHYRPPAEGATVNRKEFAQLVKLLKDIFADLIDLQALVNEVTIDPRVAKKLHKEAYRDEEEEAKAQQSGGGLGWIAAPITKLFVTPATEDIRGDDALARGRLERGRLQPMAPKAPKQAPVASATTTHVSVEFGGAGIVRRATPAAPSAPAASTSTSVIDGLPPSPLVGESASVPASRSVSHTSTSTTADAPGSLAPPVTRPGTLRTSKSRANRNELLGIFAGAPRPITPTGGENWVVITERENQPAKLRGASSQYFADRGGRPAKDISSKEKKRLSAIVDAVIDPDIEGSAGAVETSDRAEEPFEPLLQRTLRPRGLSDSSIRSTFVSQSIDPPGGVTANTAVPAGPIPSGRLGGGGGGGGYGAGMLGAISRRWYTWGANEVSPLNPDATSGPGEPATDDAHSKVTATSSSAPLSLSVPESTTVSAANLSSTPPLPIPAIVARSPPQPMPGRGAALARSASPVPTSRSGATSGIGPMSPASPTTMSSSQAGLFGRLASSIVGHGEHLARGMEEEGEGDGEMMVASLTRGGCASIESKPSRSLVPLVLLALESESGFGPIDRDRPSPMIFTRGNAFPPTGIWAIARARPIALKAIAGKVEPEAYRTPGEHVQLVCHWPSARFSSSRSELVLVLVLLRAGPDFMAGEAAASKLSHAERK</sequence>
<organism evidence="3 4">
    <name type="scientific">Saitozyma podzolica</name>
    <dbReference type="NCBI Taxonomy" id="1890683"/>
    <lineage>
        <taxon>Eukaryota</taxon>
        <taxon>Fungi</taxon>
        <taxon>Dikarya</taxon>
        <taxon>Basidiomycota</taxon>
        <taxon>Agaricomycotina</taxon>
        <taxon>Tremellomycetes</taxon>
        <taxon>Tremellales</taxon>
        <taxon>Trimorphomycetaceae</taxon>
        <taxon>Saitozyma</taxon>
    </lineage>
</organism>
<feature type="region of interest" description="Disordered" evidence="2">
    <location>
        <begin position="630"/>
        <end position="680"/>
    </location>
</feature>
<accession>A0A427YS47</accession>
<feature type="region of interest" description="Disordered" evidence="2">
    <location>
        <begin position="600"/>
        <end position="619"/>
    </location>
</feature>
<feature type="region of interest" description="Disordered" evidence="2">
    <location>
        <begin position="1128"/>
        <end position="1231"/>
    </location>
</feature>
<feature type="compositionally biased region" description="Low complexity" evidence="2">
    <location>
        <begin position="503"/>
        <end position="514"/>
    </location>
</feature>
<keyword evidence="1" id="KW-0175">Coiled coil</keyword>